<feature type="domain" description="EamA" evidence="9">
    <location>
        <begin position="151"/>
        <end position="282"/>
    </location>
</feature>
<keyword evidence="4" id="KW-1003">Cell membrane</keyword>
<evidence type="ECO:0000256" key="4">
    <source>
        <dbReference type="ARBA" id="ARBA00022475"/>
    </source>
</evidence>
<dbReference type="InterPro" id="IPR000620">
    <property type="entry name" value="EamA_dom"/>
</dbReference>
<feature type="transmembrane region" description="Helical" evidence="8">
    <location>
        <begin position="177"/>
        <end position="195"/>
    </location>
</feature>
<sequence length="303" mass="32662">MRPKTNPGVIFAAAAYTLWGFFPIYFKALKAVPAPQVLAHRIVWAFLFLLGVLVVRREVGALRRLLTPRILVSYLGAGVLLAINWLAYVWGVAAGYIVETSLGYFINPLVSVVLGVLFLRERLRPWQWLPVGLAAVGVAYLTVEYGRLPWLALVLAFSFGLYGLLKKLAPLNALHGLTLETGSVFLPALGYLVAVEVTGQAAFGHGPAVQTLLLALTGVVTAVPLLLFAGGARRVPLTTLGLLQYIAPSLQFLLGVFVYGEPFGLTQLVGFSLIWLALAIFSAEGVLAQRRQNPVEAEALGDA</sequence>
<feature type="transmembrane region" description="Helical" evidence="8">
    <location>
        <begin position="126"/>
        <end position="142"/>
    </location>
</feature>
<feature type="transmembrane region" description="Helical" evidence="8">
    <location>
        <begin position="102"/>
        <end position="119"/>
    </location>
</feature>
<dbReference type="PANTHER" id="PTHR22911">
    <property type="entry name" value="ACYL-MALONYL CONDENSING ENZYME-RELATED"/>
    <property type="match status" value="1"/>
</dbReference>
<keyword evidence="6 8" id="KW-1133">Transmembrane helix</keyword>
<dbReference type="EMBL" id="JAUHMF010000001">
    <property type="protein sequence ID" value="MDT8898128.1"/>
    <property type="molecule type" value="Genomic_DNA"/>
</dbReference>
<feature type="transmembrane region" description="Helical" evidence="8">
    <location>
        <begin position="148"/>
        <end position="165"/>
    </location>
</feature>
<evidence type="ECO:0000256" key="8">
    <source>
        <dbReference type="SAM" id="Phobius"/>
    </source>
</evidence>
<evidence type="ECO:0000256" key="5">
    <source>
        <dbReference type="ARBA" id="ARBA00022692"/>
    </source>
</evidence>
<feature type="transmembrane region" description="Helical" evidence="8">
    <location>
        <begin position="265"/>
        <end position="283"/>
    </location>
</feature>
<dbReference type="SUPFAM" id="SSF103481">
    <property type="entry name" value="Multidrug resistance efflux transporter EmrE"/>
    <property type="match status" value="2"/>
</dbReference>
<feature type="transmembrane region" description="Helical" evidence="8">
    <location>
        <begin position="71"/>
        <end position="90"/>
    </location>
</feature>
<dbReference type="Pfam" id="PF00892">
    <property type="entry name" value="EamA"/>
    <property type="match status" value="2"/>
</dbReference>
<dbReference type="RefSeq" id="WP_315624921.1">
    <property type="nucleotide sequence ID" value="NZ_JAUHMF010000001.1"/>
</dbReference>
<keyword evidence="11" id="KW-1185">Reference proteome</keyword>
<evidence type="ECO:0000256" key="2">
    <source>
        <dbReference type="ARBA" id="ARBA00007362"/>
    </source>
</evidence>
<dbReference type="Proteomes" id="UP001254165">
    <property type="component" value="Unassembled WGS sequence"/>
</dbReference>
<comment type="subcellular location">
    <subcellularLocation>
        <location evidence="1">Cell membrane</location>
        <topology evidence="1">Multi-pass membrane protein</topology>
    </subcellularLocation>
</comment>
<accession>A0ABU3NPK4</accession>
<keyword evidence="3" id="KW-0813">Transport</keyword>
<dbReference type="InterPro" id="IPR004626">
    <property type="entry name" value="RarD"/>
</dbReference>
<keyword evidence="7 8" id="KW-0472">Membrane</keyword>
<evidence type="ECO:0000313" key="10">
    <source>
        <dbReference type="EMBL" id="MDT8898128.1"/>
    </source>
</evidence>
<evidence type="ECO:0000256" key="7">
    <source>
        <dbReference type="ARBA" id="ARBA00023136"/>
    </source>
</evidence>
<reference evidence="10 11" key="1">
    <citation type="submission" date="2023-07" db="EMBL/GenBank/DDBJ databases">
        <title>Novel species of Thermanaerothrix with wide hydrolytic capabilities.</title>
        <authorList>
            <person name="Zayulina K.S."/>
            <person name="Podosokorskaya O.A."/>
            <person name="Elcheninov A.G."/>
        </authorList>
    </citation>
    <scope>NUCLEOTIDE SEQUENCE [LARGE SCALE GENOMIC DNA]</scope>
    <source>
        <strain evidence="10 11">4228-RoL</strain>
    </source>
</reference>
<feature type="domain" description="EamA" evidence="9">
    <location>
        <begin position="7"/>
        <end position="141"/>
    </location>
</feature>
<feature type="transmembrane region" description="Helical" evidence="8">
    <location>
        <begin position="240"/>
        <end position="259"/>
    </location>
</feature>
<dbReference type="InterPro" id="IPR037185">
    <property type="entry name" value="EmrE-like"/>
</dbReference>
<evidence type="ECO:0000259" key="9">
    <source>
        <dbReference type="Pfam" id="PF00892"/>
    </source>
</evidence>
<evidence type="ECO:0000313" key="11">
    <source>
        <dbReference type="Proteomes" id="UP001254165"/>
    </source>
</evidence>
<comment type="similarity">
    <text evidence="2">Belongs to the EamA transporter family.</text>
</comment>
<comment type="caution">
    <text evidence="10">The sequence shown here is derived from an EMBL/GenBank/DDBJ whole genome shotgun (WGS) entry which is preliminary data.</text>
</comment>
<protein>
    <submittedName>
        <fullName evidence="10">EamA family transporter RarD</fullName>
    </submittedName>
</protein>
<evidence type="ECO:0000256" key="1">
    <source>
        <dbReference type="ARBA" id="ARBA00004651"/>
    </source>
</evidence>
<feature type="transmembrane region" description="Helical" evidence="8">
    <location>
        <begin position="38"/>
        <end position="59"/>
    </location>
</feature>
<keyword evidence="5 8" id="KW-0812">Transmembrane</keyword>
<name>A0ABU3NPK4_9CHLR</name>
<evidence type="ECO:0000256" key="6">
    <source>
        <dbReference type="ARBA" id="ARBA00022989"/>
    </source>
</evidence>
<dbReference type="PANTHER" id="PTHR22911:SF137">
    <property type="entry name" value="SOLUTE CARRIER FAMILY 35 MEMBER G2-RELATED"/>
    <property type="match status" value="1"/>
</dbReference>
<proteinExistence type="inferred from homology"/>
<feature type="transmembrane region" description="Helical" evidence="8">
    <location>
        <begin position="207"/>
        <end position="228"/>
    </location>
</feature>
<feature type="transmembrane region" description="Helical" evidence="8">
    <location>
        <begin position="7"/>
        <end position="26"/>
    </location>
</feature>
<dbReference type="NCBIfam" id="TIGR00688">
    <property type="entry name" value="rarD"/>
    <property type="match status" value="1"/>
</dbReference>
<evidence type="ECO:0000256" key="3">
    <source>
        <dbReference type="ARBA" id="ARBA00022448"/>
    </source>
</evidence>
<gene>
    <name evidence="10" type="primary">rarD</name>
    <name evidence="10" type="ORF">QYE77_07585</name>
</gene>
<organism evidence="10 11">
    <name type="scientific">Thermanaerothrix solaris</name>
    <dbReference type="NCBI Taxonomy" id="3058434"/>
    <lineage>
        <taxon>Bacteria</taxon>
        <taxon>Bacillati</taxon>
        <taxon>Chloroflexota</taxon>
        <taxon>Anaerolineae</taxon>
        <taxon>Anaerolineales</taxon>
        <taxon>Anaerolineaceae</taxon>
        <taxon>Thermanaerothrix</taxon>
    </lineage>
</organism>